<accession>A0A0D5YNI9</accession>
<feature type="chain" id="PRO_5002299865" description="Secreted protein" evidence="1">
    <location>
        <begin position="23"/>
        <end position="116"/>
    </location>
</feature>
<feature type="signal peptide" evidence="1">
    <location>
        <begin position="1"/>
        <end position="22"/>
    </location>
</feature>
<dbReference type="STRING" id="516051.VC82_85"/>
<evidence type="ECO:0000256" key="1">
    <source>
        <dbReference type="SAM" id="SignalP"/>
    </source>
</evidence>
<evidence type="ECO:0008006" key="4">
    <source>
        <dbReference type="Google" id="ProtNLM"/>
    </source>
</evidence>
<dbReference type="Pfam" id="PF20125">
    <property type="entry name" value="DUF6515"/>
    <property type="match status" value="1"/>
</dbReference>
<dbReference type="InterPro" id="IPR045398">
    <property type="entry name" value="DUF6515"/>
</dbReference>
<reference evidence="2 3" key="1">
    <citation type="submission" date="2015-03" db="EMBL/GenBank/DDBJ databases">
        <title>Complete genome sequence of Muricauda lutaonensis CC-HSB-11T, isolated from a coastal hot spring.</title>
        <authorList>
            <person name="Kim K.M."/>
        </authorList>
    </citation>
    <scope>NUCLEOTIDE SEQUENCE [LARGE SCALE GENOMIC DNA]</scope>
    <source>
        <strain evidence="2 3">CC-HSB-11</strain>
    </source>
</reference>
<evidence type="ECO:0000313" key="3">
    <source>
        <dbReference type="Proteomes" id="UP000032726"/>
    </source>
</evidence>
<dbReference type="OrthoDB" id="1162521at2"/>
<gene>
    <name evidence="2" type="ORF">VC82_85</name>
</gene>
<dbReference type="AlphaFoldDB" id="A0A0D5YNI9"/>
<dbReference type="HOGENOM" id="CLU_2094110_0_0_10"/>
<keyword evidence="1" id="KW-0732">Signal</keyword>
<keyword evidence="3" id="KW-1185">Reference proteome</keyword>
<evidence type="ECO:0000313" key="2">
    <source>
        <dbReference type="EMBL" id="AKA33777.1"/>
    </source>
</evidence>
<protein>
    <recommendedName>
        <fullName evidence="4">Secreted protein</fullName>
    </recommendedName>
</protein>
<sequence length="116" mass="13328">MKSIKIMLLALAFLGTLVTVEAQRTVVRVYPKYGTVVTTIKKPRVVVHNKTNFYFADGVWYKPKGNKFVVCAAPVGIKVRHLPRGRKVVRINGRKFYKYKGVWYKKSGRHYVVVTV</sequence>
<name>A0A0D5YNI9_9FLAO</name>
<organism evidence="2 3">
    <name type="scientific">Flagellimonas lutaonensis</name>
    <dbReference type="NCBI Taxonomy" id="516051"/>
    <lineage>
        <taxon>Bacteria</taxon>
        <taxon>Pseudomonadati</taxon>
        <taxon>Bacteroidota</taxon>
        <taxon>Flavobacteriia</taxon>
        <taxon>Flavobacteriales</taxon>
        <taxon>Flavobacteriaceae</taxon>
        <taxon>Flagellimonas</taxon>
    </lineage>
</organism>
<proteinExistence type="predicted"/>
<dbReference type="KEGG" id="mlt:VC82_85"/>
<dbReference type="EMBL" id="CP011071">
    <property type="protein sequence ID" value="AKA33777.1"/>
    <property type="molecule type" value="Genomic_DNA"/>
</dbReference>
<dbReference type="RefSeq" id="WP_045800643.1">
    <property type="nucleotide sequence ID" value="NZ_CP011071.1"/>
</dbReference>
<dbReference type="Proteomes" id="UP000032726">
    <property type="component" value="Chromosome"/>
</dbReference>